<protein>
    <submittedName>
        <fullName evidence="5">IMPACT family protein</fullName>
    </submittedName>
</protein>
<dbReference type="InterPro" id="IPR023582">
    <property type="entry name" value="Impact"/>
</dbReference>
<sequence length="221" mass="23458">MDAHRTSDSLLTLRRGVSVTGEYEEKRSKFLCVIERVEDEEAARAVVASQRKAYPDARHHCSAFVIDQPEATPIVRSSDDGEPSGTAGTPMLDQLQGAGLSDVVAVVVRWFGGTKLGTGGLVRAYGSAVSEAIDAARANGLVQVVTTQGWRTLVGHNLAGRLEADLRAMRISVLDVDYGARVTIRIAADDIGPAAALLATLTSGGAEWHPDGTVRTERPVP</sequence>
<dbReference type="Proteomes" id="UP000776650">
    <property type="component" value="Unassembled WGS sequence"/>
</dbReference>
<organism evidence="5 6">
    <name type="scientific">Dietzia timorensis</name>
    <dbReference type="NCBI Taxonomy" id="499555"/>
    <lineage>
        <taxon>Bacteria</taxon>
        <taxon>Bacillati</taxon>
        <taxon>Actinomycetota</taxon>
        <taxon>Actinomycetes</taxon>
        <taxon>Mycobacteriales</taxon>
        <taxon>Dietziaceae</taxon>
        <taxon>Dietzia</taxon>
    </lineage>
</organism>
<evidence type="ECO:0000256" key="2">
    <source>
        <dbReference type="SAM" id="MobiDB-lite"/>
    </source>
</evidence>
<dbReference type="SUPFAM" id="SSF54211">
    <property type="entry name" value="Ribosomal protein S5 domain 2-like"/>
    <property type="match status" value="1"/>
</dbReference>
<evidence type="ECO:0000259" key="4">
    <source>
        <dbReference type="Pfam" id="PF09186"/>
    </source>
</evidence>
<dbReference type="PROSITE" id="PS00910">
    <property type="entry name" value="UPF0029"/>
    <property type="match status" value="1"/>
</dbReference>
<dbReference type="PANTHER" id="PTHR16301:SF20">
    <property type="entry name" value="IMPACT FAMILY MEMBER YIGZ"/>
    <property type="match status" value="1"/>
</dbReference>
<dbReference type="InterPro" id="IPR015269">
    <property type="entry name" value="UPF0029_Impact_C"/>
</dbReference>
<dbReference type="InterPro" id="IPR035647">
    <property type="entry name" value="EFG_III/V"/>
</dbReference>
<comment type="similarity">
    <text evidence="1">Belongs to the IMPACT family.</text>
</comment>
<feature type="region of interest" description="Disordered" evidence="2">
    <location>
        <begin position="72"/>
        <end position="91"/>
    </location>
</feature>
<evidence type="ECO:0000313" key="5">
    <source>
        <dbReference type="EMBL" id="HJE90238.1"/>
    </source>
</evidence>
<gene>
    <name evidence="5" type="ORF">K8V11_04445</name>
</gene>
<dbReference type="PANTHER" id="PTHR16301">
    <property type="entry name" value="IMPACT-RELATED"/>
    <property type="match status" value="1"/>
</dbReference>
<dbReference type="GO" id="GO:0005737">
    <property type="term" value="C:cytoplasm"/>
    <property type="evidence" value="ECO:0007669"/>
    <property type="project" value="TreeGrafter"/>
</dbReference>
<dbReference type="Pfam" id="PF09186">
    <property type="entry name" value="DUF1949"/>
    <property type="match status" value="1"/>
</dbReference>
<reference evidence="5" key="1">
    <citation type="journal article" date="2021" name="PeerJ">
        <title>Extensive microbial diversity within the chicken gut microbiome revealed by metagenomics and culture.</title>
        <authorList>
            <person name="Gilroy R."/>
            <person name="Ravi A."/>
            <person name="Getino M."/>
            <person name="Pursley I."/>
            <person name="Horton D.L."/>
            <person name="Alikhan N.F."/>
            <person name="Baker D."/>
            <person name="Gharbi K."/>
            <person name="Hall N."/>
            <person name="Watson M."/>
            <person name="Adriaenssens E.M."/>
            <person name="Foster-Nyarko E."/>
            <person name="Jarju S."/>
            <person name="Secka A."/>
            <person name="Antonio M."/>
            <person name="Oren A."/>
            <person name="Chaudhuri R.R."/>
            <person name="La Ragione R."/>
            <person name="Hildebrand F."/>
            <person name="Pallen M.J."/>
        </authorList>
    </citation>
    <scope>NUCLEOTIDE SEQUENCE</scope>
    <source>
        <strain evidence="5">ChiGjej1B1-18357</strain>
    </source>
</reference>
<dbReference type="EMBL" id="DYXM01000081">
    <property type="protein sequence ID" value="HJE90238.1"/>
    <property type="molecule type" value="Genomic_DNA"/>
</dbReference>
<comment type="caution">
    <text evidence="5">The sequence shown here is derived from an EMBL/GenBank/DDBJ whole genome shotgun (WGS) entry which is preliminary data.</text>
</comment>
<dbReference type="SUPFAM" id="SSF54980">
    <property type="entry name" value="EF-G C-terminal domain-like"/>
    <property type="match status" value="1"/>
</dbReference>
<reference evidence="5" key="2">
    <citation type="submission" date="2021-09" db="EMBL/GenBank/DDBJ databases">
        <authorList>
            <person name="Gilroy R."/>
        </authorList>
    </citation>
    <scope>NUCLEOTIDE SEQUENCE</scope>
    <source>
        <strain evidence="5">ChiGjej1B1-18357</strain>
    </source>
</reference>
<dbReference type="InterPro" id="IPR020568">
    <property type="entry name" value="Ribosomal_Su5_D2-typ_SF"/>
</dbReference>
<feature type="domain" description="Impact N-terminal" evidence="3">
    <location>
        <begin position="26"/>
        <end position="133"/>
    </location>
</feature>
<accession>A0A921F3M8</accession>
<feature type="domain" description="UPF0029" evidence="4">
    <location>
        <begin position="154"/>
        <end position="204"/>
    </location>
</feature>
<proteinExistence type="inferred from homology"/>
<dbReference type="Gene3D" id="3.30.230.30">
    <property type="entry name" value="Impact, N-terminal domain"/>
    <property type="match status" value="1"/>
</dbReference>
<evidence type="ECO:0000259" key="3">
    <source>
        <dbReference type="Pfam" id="PF01205"/>
    </source>
</evidence>
<name>A0A921F3M8_9ACTN</name>
<dbReference type="GO" id="GO:0006446">
    <property type="term" value="P:regulation of translational initiation"/>
    <property type="evidence" value="ECO:0007669"/>
    <property type="project" value="TreeGrafter"/>
</dbReference>
<dbReference type="RefSeq" id="WP_303911186.1">
    <property type="nucleotide sequence ID" value="NZ_DYXM01000081.1"/>
</dbReference>
<dbReference type="InterPro" id="IPR001498">
    <property type="entry name" value="Impact_N"/>
</dbReference>
<dbReference type="InterPro" id="IPR020569">
    <property type="entry name" value="UPF0029_Impact_CS"/>
</dbReference>
<dbReference type="InterPro" id="IPR036956">
    <property type="entry name" value="Impact_N_sf"/>
</dbReference>
<evidence type="ECO:0000313" key="6">
    <source>
        <dbReference type="Proteomes" id="UP000776650"/>
    </source>
</evidence>
<dbReference type="Pfam" id="PF01205">
    <property type="entry name" value="Impact_N"/>
    <property type="match status" value="1"/>
</dbReference>
<dbReference type="AlphaFoldDB" id="A0A921F3M8"/>
<evidence type="ECO:0000256" key="1">
    <source>
        <dbReference type="ARBA" id="ARBA00007665"/>
    </source>
</evidence>